<accession>A0A174PZ13</accession>
<dbReference type="OrthoDB" id="9804328at2"/>
<dbReference type="Proteomes" id="UP000095765">
    <property type="component" value="Unassembled WGS sequence"/>
</dbReference>
<dbReference type="AlphaFoldDB" id="A0A174PZ13"/>
<dbReference type="Gene3D" id="3.40.50.880">
    <property type="match status" value="1"/>
</dbReference>
<dbReference type="GO" id="GO:0033969">
    <property type="term" value="F:gamma-glutamyl-gamma-aminobutyrate hydrolase activity"/>
    <property type="evidence" value="ECO:0007669"/>
    <property type="project" value="UniProtKB-EC"/>
</dbReference>
<dbReference type="PANTHER" id="PTHR43235:SF1">
    <property type="entry name" value="GLUTAMINE AMIDOTRANSFERASE PB2B2.05-RELATED"/>
    <property type="match status" value="1"/>
</dbReference>
<dbReference type="EC" id="3.5.1.94" evidence="2"/>
<proteinExistence type="predicted"/>
<sequence length="202" mass="22002">MKLIFVTQRIDEAVSYAERRDALDQRWAVLLEKLGCAALPVPNHPKTAAALLERVRPDGILLTGGNDPASCGGNAPERDETDARLIEYSLDRSVPLFGVCRGMQSILLYFGGALERISGHVAVCHDVSGAISRTVNSYHNWGARQTPSKLEVLARAADGVVEAISVKGRPIAGIMWHPERVSPFAQDDIRLMKAVFEQGDSL</sequence>
<dbReference type="RefSeq" id="WP_055244873.1">
    <property type="nucleotide sequence ID" value="NZ_CABIWA010000012.1"/>
</dbReference>
<dbReference type="InterPro" id="IPR029062">
    <property type="entry name" value="Class_I_gatase-like"/>
</dbReference>
<keyword evidence="2" id="KW-0378">Hydrolase</keyword>
<dbReference type="SUPFAM" id="SSF52317">
    <property type="entry name" value="Class I glutamine amidotransferase-like"/>
    <property type="match status" value="1"/>
</dbReference>
<gene>
    <name evidence="2" type="primary">puuD</name>
    <name evidence="2" type="ORF">ERS852551_01513</name>
</gene>
<evidence type="ECO:0000259" key="1">
    <source>
        <dbReference type="Pfam" id="PF00117"/>
    </source>
</evidence>
<dbReference type="GO" id="GO:0005829">
    <property type="term" value="C:cytosol"/>
    <property type="evidence" value="ECO:0007669"/>
    <property type="project" value="TreeGrafter"/>
</dbReference>
<dbReference type="Pfam" id="PF00117">
    <property type="entry name" value="GATase"/>
    <property type="match status" value="1"/>
</dbReference>
<protein>
    <submittedName>
        <fullName evidence="2">Gamma-glutamyl-gamma-aminobutyrate hydrolase PuuD</fullName>
        <ecNumber evidence="2">3.5.1.94</ecNumber>
    </submittedName>
</protein>
<evidence type="ECO:0000313" key="3">
    <source>
        <dbReference type="Proteomes" id="UP000095765"/>
    </source>
</evidence>
<dbReference type="InterPro" id="IPR017926">
    <property type="entry name" value="GATASE"/>
</dbReference>
<name>A0A174PZ13_9FIRM</name>
<dbReference type="PROSITE" id="PS51273">
    <property type="entry name" value="GATASE_TYPE_1"/>
    <property type="match status" value="1"/>
</dbReference>
<dbReference type="InterPro" id="IPR044668">
    <property type="entry name" value="PuuD-like"/>
</dbReference>
<reference evidence="2 3" key="1">
    <citation type="submission" date="2015-09" db="EMBL/GenBank/DDBJ databases">
        <authorList>
            <consortium name="Pathogen Informatics"/>
        </authorList>
    </citation>
    <scope>NUCLEOTIDE SEQUENCE [LARGE SCALE GENOMIC DNA]</scope>
    <source>
        <strain evidence="2 3">2789STDY5834939</strain>
    </source>
</reference>
<dbReference type="PANTHER" id="PTHR43235">
    <property type="entry name" value="GLUTAMINE AMIDOTRANSFERASE PB2B2.05-RELATED"/>
    <property type="match status" value="1"/>
</dbReference>
<organism evidence="2 3">
    <name type="scientific">Anaerotruncus colihominis</name>
    <dbReference type="NCBI Taxonomy" id="169435"/>
    <lineage>
        <taxon>Bacteria</taxon>
        <taxon>Bacillati</taxon>
        <taxon>Bacillota</taxon>
        <taxon>Clostridia</taxon>
        <taxon>Eubacteriales</taxon>
        <taxon>Oscillospiraceae</taxon>
        <taxon>Anaerotruncus</taxon>
    </lineage>
</organism>
<dbReference type="EMBL" id="CZBE01000009">
    <property type="protein sequence ID" value="CUP66282.1"/>
    <property type="molecule type" value="Genomic_DNA"/>
</dbReference>
<evidence type="ECO:0000313" key="2">
    <source>
        <dbReference type="EMBL" id="CUP66282.1"/>
    </source>
</evidence>
<feature type="domain" description="Glutamine amidotransferase" evidence="1">
    <location>
        <begin position="31"/>
        <end position="182"/>
    </location>
</feature>